<protein>
    <submittedName>
        <fullName evidence="2">Uncharacterized protein</fullName>
    </submittedName>
</protein>
<gene>
    <name evidence="2" type="ORF">CHYS00102_LOCUS75</name>
</gene>
<evidence type="ECO:0000313" key="2">
    <source>
        <dbReference type="EMBL" id="CAD8872917.1"/>
    </source>
</evidence>
<dbReference type="AlphaFoldDB" id="A0A7S1B2L0"/>
<evidence type="ECO:0000256" key="1">
    <source>
        <dbReference type="SAM" id="Phobius"/>
    </source>
</evidence>
<sequence>MQSLGIHPLLILHLVAMQTLTFFVPNNLRRKKRQEFLNIHCSVSLLYVTYAIYLRLQNRQRSGRDGDTGHLSPVMSCQIYALGDGPKFWTLHRLHPASPQT</sequence>
<reference evidence="2" key="1">
    <citation type="submission" date="2021-01" db="EMBL/GenBank/DDBJ databases">
        <authorList>
            <person name="Corre E."/>
            <person name="Pelletier E."/>
            <person name="Niang G."/>
            <person name="Scheremetjew M."/>
            <person name="Finn R."/>
            <person name="Kale V."/>
            <person name="Holt S."/>
            <person name="Cochrane G."/>
            <person name="Meng A."/>
            <person name="Brown T."/>
            <person name="Cohen L."/>
        </authorList>
    </citation>
    <scope>NUCLEOTIDE SEQUENCE</scope>
    <source>
        <strain evidence="2">308</strain>
    </source>
</reference>
<feature type="transmembrane region" description="Helical" evidence="1">
    <location>
        <begin position="36"/>
        <end position="54"/>
    </location>
</feature>
<accession>A0A7S1B2L0</accession>
<keyword evidence="1" id="KW-0472">Membrane</keyword>
<organism evidence="2">
    <name type="scientific">Corethron hystrix</name>
    <dbReference type="NCBI Taxonomy" id="216773"/>
    <lineage>
        <taxon>Eukaryota</taxon>
        <taxon>Sar</taxon>
        <taxon>Stramenopiles</taxon>
        <taxon>Ochrophyta</taxon>
        <taxon>Bacillariophyta</taxon>
        <taxon>Coscinodiscophyceae</taxon>
        <taxon>Corethrophycidae</taxon>
        <taxon>Corethrales</taxon>
        <taxon>Corethraceae</taxon>
        <taxon>Corethron</taxon>
    </lineage>
</organism>
<proteinExistence type="predicted"/>
<feature type="transmembrane region" description="Helical" evidence="1">
    <location>
        <begin position="6"/>
        <end position="24"/>
    </location>
</feature>
<keyword evidence="1" id="KW-0812">Transmembrane</keyword>
<name>A0A7S1B2L0_9STRA</name>
<keyword evidence="1" id="KW-1133">Transmembrane helix</keyword>
<dbReference type="EMBL" id="HBFR01000137">
    <property type="protein sequence ID" value="CAD8872917.1"/>
    <property type="molecule type" value="Transcribed_RNA"/>
</dbReference>